<sequence>MRSLNKRRLMVLAVAIAAIGLPCAAYASPAAINTSWLGAGAIVVSAIVAATIPHLTRYFIGRRQDKRAELERKLKDALNDLQYYMALEQFYVRHLKEQTGESYKNRIRRELMVETDLALSGRFDRNRIARTLDKLT</sequence>
<evidence type="ECO:0000313" key="4">
    <source>
        <dbReference type="EMBL" id="MBD1389549.1"/>
    </source>
</evidence>
<gene>
    <name evidence="4" type="ORF">IC617_08920</name>
</gene>
<evidence type="ECO:0000256" key="2">
    <source>
        <dbReference type="SAM" id="Phobius"/>
    </source>
</evidence>
<evidence type="ECO:0000256" key="3">
    <source>
        <dbReference type="SAM" id="SignalP"/>
    </source>
</evidence>
<keyword evidence="5" id="KW-1185">Reference proteome</keyword>
<organism evidence="4 5">
    <name type="scientific">Neiella litorisoli</name>
    <dbReference type="NCBI Taxonomy" id="2771431"/>
    <lineage>
        <taxon>Bacteria</taxon>
        <taxon>Pseudomonadati</taxon>
        <taxon>Pseudomonadota</taxon>
        <taxon>Gammaproteobacteria</taxon>
        <taxon>Alteromonadales</taxon>
        <taxon>Echinimonadaceae</taxon>
        <taxon>Neiella</taxon>
    </lineage>
</organism>
<reference evidence="4" key="1">
    <citation type="submission" date="2020-09" db="EMBL/GenBank/DDBJ databases">
        <title>A novel bacterium of genus Neiella, isolated from South China Sea.</title>
        <authorList>
            <person name="Huang H."/>
            <person name="Mo K."/>
            <person name="Hu Y."/>
        </authorList>
    </citation>
    <scope>NUCLEOTIDE SEQUENCE</scope>
    <source>
        <strain evidence="4">HB171785</strain>
    </source>
</reference>
<name>A0A8J6UEK3_9GAMM</name>
<feature type="signal peptide" evidence="3">
    <location>
        <begin position="1"/>
        <end position="27"/>
    </location>
</feature>
<keyword evidence="1" id="KW-0175">Coiled coil</keyword>
<keyword evidence="2" id="KW-0812">Transmembrane</keyword>
<keyword evidence="3" id="KW-0732">Signal</keyword>
<feature type="transmembrane region" description="Helical" evidence="2">
    <location>
        <begin position="37"/>
        <end position="60"/>
    </location>
</feature>
<dbReference type="RefSeq" id="WP_191144656.1">
    <property type="nucleotide sequence ID" value="NZ_JACXAF010000009.1"/>
</dbReference>
<keyword evidence="2" id="KW-1133">Transmembrane helix</keyword>
<feature type="chain" id="PRO_5035218186" evidence="3">
    <location>
        <begin position="28"/>
        <end position="136"/>
    </location>
</feature>
<evidence type="ECO:0000256" key="1">
    <source>
        <dbReference type="SAM" id="Coils"/>
    </source>
</evidence>
<comment type="caution">
    <text evidence="4">The sequence shown here is derived from an EMBL/GenBank/DDBJ whole genome shotgun (WGS) entry which is preliminary data.</text>
</comment>
<dbReference type="EMBL" id="JACXAF010000009">
    <property type="protein sequence ID" value="MBD1389549.1"/>
    <property type="molecule type" value="Genomic_DNA"/>
</dbReference>
<protein>
    <submittedName>
        <fullName evidence="4">Uncharacterized protein</fullName>
    </submittedName>
</protein>
<dbReference type="Proteomes" id="UP000638014">
    <property type="component" value="Unassembled WGS sequence"/>
</dbReference>
<proteinExistence type="predicted"/>
<evidence type="ECO:0000313" key="5">
    <source>
        <dbReference type="Proteomes" id="UP000638014"/>
    </source>
</evidence>
<dbReference type="AlphaFoldDB" id="A0A8J6UEK3"/>
<keyword evidence="2" id="KW-0472">Membrane</keyword>
<accession>A0A8J6UEK3</accession>
<feature type="coiled-coil region" evidence="1">
    <location>
        <begin position="60"/>
        <end position="87"/>
    </location>
</feature>